<protein>
    <recommendedName>
        <fullName evidence="1">Phosphoribosyltransferase domain-containing protein</fullName>
    </recommendedName>
</protein>
<dbReference type="CDD" id="cd06223">
    <property type="entry name" value="PRTases_typeI"/>
    <property type="match status" value="1"/>
</dbReference>
<reference evidence="2 3" key="1">
    <citation type="submission" date="2014-04" db="EMBL/GenBank/DDBJ databases">
        <title>Evolutionary Origins and Diversification of the Mycorrhizal Mutualists.</title>
        <authorList>
            <consortium name="DOE Joint Genome Institute"/>
            <consortium name="Mycorrhizal Genomics Consortium"/>
            <person name="Kohler A."/>
            <person name="Kuo A."/>
            <person name="Nagy L.G."/>
            <person name="Floudas D."/>
            <person name="Copeland A."/>
            <person name="Barry K.W."/>
            <person name="Cichocki N."/>
            <person name="Veneault-Fourrey C."/>
            <person name="LaButti K."/>
            <person name="Lindquist E.A."/>
            <person name="Lipzen A."/>
            <person name="Lundell T."/>
            <person name="Morin E."/>
            <person name="Murat C."/>
            <person name="Riley R."/>
            <person name="Ohm R."/>
            <person name="Sun H."/>
            <person name="Tunlid A."/>
            <person name="Henrissat B."/>
            <person name="Grigoriev I.V."/>
            <person name="Hibbett D.S."/>
            <person name="Martin F."/>
        </authorList>
    </citation>
    <scope>NUCLEOTIDE SEQUENCE [LARGE SCALE GENOMIC DNA]</scope>
    <source>
        <strain evidence="2 3">FD-317 M1</strain>
    </source>
</reference>
<dbReference type="GO" id="GO:0005737">
    <property type="term" value="C:cytoplasm"/>
    <property type="evidence" value="ECO:0007669"/>
    <property type="project" value="TreeGrafter"/>
</dbReference>
<dbReference type="HOGENOM" id="CLU_012235_1_0_1"/>
<dbReference type="Pfam" id="PF13207">
    <property type="entry name" value="AAA_17"/>
    <property type="match status" value="1"/>
</dbReference>
<keyword evidence="3" id="KW-1185">Reference proteome</keyword>
<evidence type="ECO:0000313" key="3">
    <source>
        <dbReference type="Proteomes" id="UP000053593"/>
    </source>
</evidence>
<dbReference type="Gene3D" id="3.40.50.2020">
    <property type="match status" value="1"/>
</dbReference>
<dbReference type="InterPro" id="IPR027417">
    <property type="entry name" value="P-loop_NTPase"/>
</dbReference>
<dbReference type="AlphaFoldDB" id="A0A0D0B710"/>
<dbReference type="Pfam" id="PF12710">
    <property type="entry name" value="HAD"/>
    <property type="match status" value="1"/>
</dbReference>
<dbReference type="Pfam" id="PF14681">
    <property type="entry name" value="UPRTase"/>
    <property type="match status" value="1"/>
</dbReference>
<dbReference type="InterPro" id="IPR029057">
    <property type="entry name" value="PRTase-like"/>
</dbReference>
<evidence type="ECO:0000313" key="2">
    <source>
        <dbReference type="EMBL" id="KIK59250.1"/>
    </source>
</evidence>
<dbReference type="EMBL" id="KN834780">
    <property type="protein sequence ID" value="KIK59250.1"/>
    <property type="molecule type" value="Genomic_DNA"/>
</dbReference>
<proteinExistence type="predicted"/>
<dbReference type="InterPro" id="IPR000836">
    <property type="entry name" value="PRTase_dom"/>
</dbReference>
<dbReference type="SUPFAM" id="SSF52540">
    <property type="entry name" value="P-loop containing nucleoside triphosphate hydrolases"/>
    <property type="match status" value="1"/>
</dbReference>
<dbReference type="GO" id="GO:0036424">
    <property type="term" value="F:L-phosphoserine phosphatase activity"/>
    <property type="evidence" value="ECO:0007669"/>
    <property type="project" value="TreeGrafter"/>
</dbReference>
<dbReference type="PRINTS" id="PR00364">
    <property type="entry name" value="DISEASERSIST"/>
</dbReference>
<name>A0A0D0B710_9AGAR</name>
<dbReference type="Gene3D" id="3.40.50.1000">
    <property type="entry name" value="HAD superfamily/HAD-like"/>
    <property type="match status" value="1"/>
</dbReference>
<dbReference type="OrthoDB" id="5416609at2759"/>
<dbReference type="Proteomes" id="UP000053593">
    <property type="component" value="Unassembled WGS sequence"/>
</dbReference>
<dbReference type="PANTHER" id="PTHR43344">
    <property type="entry name" value="PHOSPHOSERINE PHOSPHATASE"/>
    <property type="match status" value="1"/>
</dbReference>
<gene>
    <name evidence="2" type="ORF">GYMLUDRAFT_74517</name>
</gene>
<dbReference type="InterPro" id="IPR050582">
    <property type="entry name" value="HAD-like_SerB"/>
</dbReference>
<organism evidence="2 3">
    <name type="scientific">Collybiopsis luxurians FD-317 M1</name>
    <dbReference type="NCBI Taxonomy" id="944289"/>
    <lineage>
        <taxon>Eukaryota</taxon>
        <taxon>Fungi</taxon>
        <taxon>Dikarya</taxon>
        <taxon>Basidiomycota</taxon>
        <taxon>Agaricomycotina</taxon>
        <taxon>Agaricomycetes</taxon>
        <taxon>Agaricomycetidae</taxon>
        <taxon>Agaricales</taxon>
        <taxon>Marasmiineae</taxon>
        <taxon>Omphalotaceae</taxon>
        <taxon>Collybiopsis</taxon>
        <taxon>Collybiopsis luxurians</taxon>
    </lineage>
</organism>
<accession>A0A0D0B710</accession>
<dbReference type="GO" id="GO:0006564">
    <property type="term" value="P:L-serine biosynthetic process"/>
    <property type="evidence" value="ECO:0007669"/>
    <property type="project" value="TreeGrafter"/>
</dbReference>
<dbReference type="InterPro" id="IPR023214">
    <property type="entry name" value="HAD_sf"/>
</dbReference>
<dbReference type="InterPro" id="IPR036412">
    <property type="entry name" value="HAD-like_sf"/>
</dbReference>
<sequence length="672" mass="75293">MVNFQLDQSTVPNTSRTSRKPIVIGLYGLPGSGKTSLINQLKESLSHEDFQFYEGSVVISDLIPGGLENFRQMDNVEKTLWRERAIDWIMEDSTRSGRVAVVAGHFMFWDEPDKAGQVVWTAHDEQTYTHILYLDVPPDTVAQYRLNDRARARSVVSQEHLRRWQDTERDQLRLLCLQHGILFANITPHKAPILLRDIHLHTEDHNLSCAQSKLDDALSSPVHSKTMLVFDGDKTLIADDTGELFWKLALAEKPEMAYPLKEIFSSRFGYSYAAFRQVAMRYEEVQEKEFNNLCERVASAVTMHPEIVLLLTSAAERNVEAVVITCGLRLVWEKILEKAGLSTAVKVIGGGRIEDGLVITGEVKGALVARLRQVHHIFVCAFGDSVLDLPMLKEADRAIVAVGEEQSRSHRMDAALARAIDQEGLRAEQVLLPGTTSPRLDLVKLPVVDITDSDFIESIVLRSPRRLQVFHATNRNAAKLLMTPMRNANIEGPLLRQAHQRVGWYLATEFLSQLLGVELYSIPHVQGRDTDGYRFRYEAKTTIVALMRGGEPMALGLSDALPLAMFVHAKQPEDVKRDHLQEQETVILVDSVVNSGKTVVEFVQYIRALHSNIRIVVVAGVIQARSVSEGCLQVLSSVANLAFIALRLSENKFTGKGTTDTGNRLFNTKHLQ</sequence>
<feature type="domain" description="Phosphoribosyltransferase" evidence="1">
    <location>
        <begin position="473"/>
        <end position="668"/>
    </location>
</feature>
<dbReference type="GO" id="GO:0000287">
    <property type="term" value="F:magnesium ion binding"/>
    <property type="evidence" value="ECO:0007669"/>
    <property type="project" value="TreeGrafter"/>
</dbReference>
<dbReference type="Gene3D" id="3.40.50.300">
    <property type="entry name" value="P-loop containing nucleotide triphosphate hydrolases"/>
    <property type="match status" value="1"/>
</dbReference>
<dbReference type="SUPFAM" id="SSF53271">
    <property type="entry name" value="PRTase-like"/>
    <property type="match status" value="1"/>
</dbReference>
<dbReference type="SUPFAM" id="SSF56784">
    <property type="entry name" value="HAD-like"/>
    <property type="match status" value="1"/>
</dbReference>
<dbReference type="PANTHER" id="PTHR43344:SF20">
    <property type="entry name" value="URACIL PHOSPHORIBOSYLTRANSFERASE"/>
    <property type="match status" value="1"/>
</dbReference>
<evidence type="ECO:0000259" key="1">
    <source>
        <dbReference type="Pfam" id="PF14681"/>
    </source>
</evidence>